<dbReference type="PANTHER" id="PTHR46564">
    <property type="entry name" value="TRANSPOSASE"/>
    <property type="match status" value="1"/>
</dbReference>
<name>A0A0C2RX01_AMAMK</name>
<dbReference type="EMBL" id="KN818619">
    <property type="protein sequence ID" value="KIL54840.1"/>
    <property type="molecule type" value="Genomic_DNA"/>
</dbReference>
<protein>
    <recommendedName>
        <fullName evidence="5">Transposase</fullName>
    </recommendedName>
</protein>
<dbReference type="InterPro" id="IPR047655">
    <property type="entry name" value="Transpos_IS630-like"/>
</dbReference>
<dbReference type="InterPro" id="IPR038717">
    <property type="entry name" value="Tc1-like_DDE_dom"/>
</dbReference>
<dbReference type="Gene3D" id="3.30.420.10">
    <property type="entry name" value="Ribonuclease H-like superfamily/Ribonuclease H"/>
    <property type="match status" value="1"/>
</dbReference>
<dbReference type="InterPro" id="IPR036397">
    <property type="entry name" value="RNaseH_sf"/>
</dbReference>
<dbReference type="InterPro" id="IPR009057">
    <property type="entry name" value="Homeodomain-like_sf"/>
</dbReference>
<evidence type="ECO:0000313" key="4">
    <source>
        <dbReference type="Proteomes" id="UP000054549"/>
    </source>
</evidence>
<dbReference type="STRING" id="946122.A0A0C2RX01"/>
<proteinExistence type="predicted"/>
<dbReference type="SUPFAM" id="SSF46689">
    <property type="entry name" value="Homeodomain-like"/>
    <property type="match status" value="1"/>
</dbReference>
<feature type="domain" description="Tc1-like transposase DDE" evidence="1">
    <location>
        <begin position="145"/>
        <end position="282"/>
    </location>
</feature>
<dbReference type="InterPro" id="IPR025959">
    <property type="entry name" value="Winged_HTH_dom"/>
</dbReference>
<dbReference type="AlphaFoldDB" id="A0A0C2RX01"/>
<reference evidence="3 4" key="1">
    <citation type="submission" date="2014-04" db="EMBL/GenBank/DDBJ databases">
        <title>Evolutionary Origins and Diversification of the Mycorrhizal Mutualists.</title>
        <authorList>
            <consortium name="DOE Joint Genome Institute"/>
            <consortium name="Mycorrhizal Genomics Consortium"/>
            <person name="Kohler A."/>
            <person name="Kuo A."/>
            <person name="Nagy L.G."/>
            <person name="Floudas D."/>
            <person name="Copeland A."/>
            <person name="Barry K.W."/>
            <person name="Cichocki N."/>
            <person name="Veneault-Fourrey C."/>
            <person name="LaButti K."/>
            <person name="Lindquist E.A."/>
            <person name="Lipzen A."/>
            <person name="Lundell T."/>
            <person name="Morin E."/>
            <person name="Murat C."/>
            <person name="Riley R."/>
            <person name="Ohm R."/>
            <person name="Sun H."/>
            <person name="Tunlid A."/>
            <person name="Henrissat B."/>
            <person name="Grigoriev I.V."/>
            <person name="Hibbett D.S."/>
            <person name="Martin F."/>
        </authorList>
    </citation>
    <scope>NUCLEOTIDE SEQUENCE [LARGE SCALE GENOMIC DNA]</scope>
    <source>
        <strain evidence="3 4">Koide BX008</strain>
    </source>
</reference>
<dbReference type="Pfam" id="PF13358">
    <property type="entry name" value="DDE_3"/>
    <property type="match status" value="1"/>
</dbReference>
<evidence type="ECO:0008006" key="5">
    <source>
        <dbReference type="Google" id="ProtNLM"/>
    </source>
</evidence>
<evidence type="ECO:0000259" key="2">
    <source>
        <dbReference type="Pfam" id="PF13592"/>
    </source>
</evidence>
<dbReference type="PANTHER" id="PTHR46564:SF1">
    <property type="entry name" value="TRANSPOSASE"/>
    <property type="match status" value="1"/>
</dbReference>
<dbReference type="OrthoDB" id="2266637at2759"/>
<evidence type="ECO:0000313" key="3">
    <source>
        <dbReference type="EMBL" id="KIL54840.1"/>
    </source>
</evidence>
<dbReference type="NCBIfam" id="NF033545">
    <property type="entry name" value="transpos_IS630"/>
    <property type="match status" value="1"/>
</dbReference>
<sequence length="325" mass="37399">MGRGRAISEEIQWIVIRLATKMNPDEISMYTGISIRSVERIIAYFKSNQDVPVPKPSISERKKKLGEAELEYMFNAVNNVPDIYLDELQLELHDAFGVNADKSTIWRALRRSGYTMKKLSREAIERSAEKRAHFAARIGTYEAEQLVFVDESAVDRRTTYRGRAWAIRGSKAVRKAFFVRGRRHSILPALSLQEGILHCDIVEGSFDTNLFFTFISHLLDRMQPFPGPNSVIIMDNCRIHKHPTILDLIESRGMRCEFLPPYSPDYNPIELAFSALKYHLRRDGEYIRMAMTNLSVEEVQCILLKAVYHISSGDAFGWFRHCGYV</sequence>
<feature type="domain" description="Winged helix-turn helix" evidence="2">
    <location>
        <begin position="86"/>
        <end position="135"/>
    </location>
</feature>
<dbReference type="InParanoid" id="A0A0C2RX01"/>
<dbReference type="Pfam" id="PF13592">
    <property type="entry name" value="HTH_33"/>
    <property type="match status" value="1"/>
</dbReference>
<dbReference type="Proteomes" id="UP000054549">
    <property type="component" value="Unassembled WGS sequence"/>
</dbReference>
<accession>A0A0C2RX01</accession>
<dbReference type="GO" id="GO:0003676">
    <property type="term" value="F:nucleic acid binding"/>
    <property type="evidence" value="ECO:0007669"/>
    <property type="project" value="InterPro"/>
</dbReference>
<organism evidence="3 4">
    <name type="scientific">Amanita muscaria (strain Koide BX008)</name>
    <dbReference type="NCBI Taxonomy" id="946122"/>
    <lineage>
        <taxon>Eukaryota</taxon>
        <taxon>Fungi</taxon>
        <taxon>Dikarya</taxon>
        <taxon>Basidiomycota</taxon>
        <taxon>Agaricomycotina</taxon>
        <taxon>Agaricomycetes</taxon>
        <taxon>Agaricomycetidae</taxon>
        <taxon>Agaricales</taxon>
        <taxon>Pluteineae</taxon>
        <taxon>Amanitaceae</taxon>
        <taxon>Amanita</taxon>
    </lineage>
</organism>
<gene>
    <name evidence="3" type="ORF">M378DRAFT_201137</name>
</gene>
<keyword evidence="4" id="KW-1185">Reference proteome</keyword>
<dbReference type="HOGENOM" id="CLU_056788_1_0_1"/>
<evidence type="ECO:0000259" key="1">
    <source>
        <dbReference type="Pfam" id="PF13358"/>
    </source>
</evidence>